<dbReference type="GO" id="GO:0004842">
    <property type="term" value="F:ubiquitin-protein transferase activity"/>
    <property type="evidence" value="ECO:0007669"/>
    <property type="project" value="InterPro"/>
</dbReference>
<keyword evidence="1 2" id="KW-0833">Ubl conjugation pathway</keyword>
<dbReference type="InterPro" id="IPR035983">
    <property type="entry name" value="Hect_E3_ubiquitin_ligase"/>
</dbReference>
<dbReference type="InterPro" id="IPR000569">
    <property type="entry name" value="HECT_dom"/>
</dbReference>
<evidence type="ECO:0000313" key="4">
    <source>
        <dbReference type="EMBL" id="PKC08319.1"/>
    </source>
</evidence>
<dbReference type="Gene3D" id="3.90.1750.10">
    <property type="entry name" value="Hect, E3 ligase catalytic domains"/>
    <property type="match status" value="1"/>
</dbReference>
<organism evidence="4 5">
    <name type="scientific">Rhizophagus irregularis</name>
    <dbReference type="NCBI Taxonomy" id="588596"/>
    <lineage>
        <taxon>Eukaryota</taxon>
        <taxon>Fungi</taxon>
        <taxon>Fungi incertae sedis</taxon>
        <taxon>Mucoromycota</taxon>
        <taxon>Glomeromycotina</taxon>
        <taxon>Glomeromycetes</taxon>
        <taxon>Glomerales</taxon>
        <taxon>Glomeraceae</taxon>
        <taxon>Rhizophagus</taxon>
    </lineage>
</organism>
<protein>
    <recommendedName>
        <fullName evidence="3">HECT domain-containing protein</fullName>
    </recommendedName>
</protein>
<reference evidence="4 5" key="1">
    <citation type="submission" date="2016-04" db="EMBL/GenBank/DDBJ databases">
        <title>Genome analyses suggest a sexual origin of heterokaryosis in a supposedly ancient asexual fungus.</title>
        <authorList>
            <person name="Ropars J."/>
            <person name="Sedzielewska K."/>
            <person name="Noel J."/>
            <person name="Charron P."/>
            <person name="Farinelli L."/>
            <person name="Marton T."/>
            <person name="Kruger M."/>
            <person name="Pelin A."/>
            <person name="Brachmann A."/>
            <person name="Corradi N."/>
        </authorList>
    </citation>
    <scope>NUCLEOTIDE SEQUENCE [LARGE SCALE GENOMIC DNA]</scope>
    <source>
        <strain evidence="4 5">A5</strain>
    </source>
</reference>
<comment type="caution">
    <text evidence="2">Lacks conserved residue(s) required for the propagation of feature annotation.</text>
</comment>
<feature type="domain" description="HECT" evidence="3">
    <location>
        <begin position="358"/>
        <end position="392"/>
    </location>
</feature>
<dbReference type="EMBL" id="LLXJ01000556">
    <property type="protein sequence ID" value="PKC08319.1"/>
    <property type="molecule type" value="Genomic_DNA"/>
</dbReference>
<sequence length="659" mass="75492">MSLQICQYQNKNCGCQNYLDDQNNPEKCYYCGHFNASHLGFLNETSNLGICQQNSAHCGCQGFDASSENALKCRYCNHFNAFHLPKPLLNNNALNLLSQLPTLSSISNSSSTVSNRQFSTPREEVLSNFRPQLITPLNLNMNNTRRRNNNQNPATSLIRGRPKDNVLRLNHMLLFENSSWKDQQPPREHSKKWEELTEANQIATNVIFGIDASNAINEVVSEMFSLNTETLETNLEAINDDSEVLETNSEAINDDSEALEINLEADSESNLDFNTYMNLDDQVNWFEGDEVVEVDDSIEINSTSTIASPNVDLTSIIRNFRNKIEHDYPNALAKTIYLTGRTYPSLLEDVMSAVRSFNEDDFIKRPIIDFVNELGIDTGGVFNDTLRIIFEQFSGYKNIEQIGGNGRIFTDCAKKLINPFLLVEFCDYLQIFTNILYLAIINDAPLPIYLDPIIFHFIFDEFENIKIEDLSNHNRNIYNIATSIKNFEPGQDLDEIDGFKDWAEANNFQKASYTMFNKDHASLTRLAEKIKYDTLIMPIFSQLNVMKNVLNKFQFIEFIKSKDICFKDFIEHFSIPLISSSQVAENLKFLALSPETTVIKGWFKEWIKTLSVEKLKKFCIVVTGFEYPKEEIMVHFKSENSESNLDNLKTPTIRTCINK</sequence>
<comment type="caution">
    <text evidence="4">The sequence shown here is derived from an EMBL/GenBank/DDBJ whole genome shotgun (WGS) entry which is preliminary data.</text>
</comment>
<proteinExistence type="predicted"/>
<dbReference type="AlphaFoldDB" id="A0A2N0PNF7"/>
<evidence type="ECO:0000259" key="3">
    <source>
        <dbReference type="PROSITE" id="PS50237"/>
    </source>
</evidence>
<evidence type="ECO:0000256" key="1">
    <source>
        <dbReference type="ARBA" id="ARBA00022786"/>
    </source>
</evidence>
<reference evidence="4 5" key="2">
    <citation type="submission" date="2017-09" db="EMBL/GenBank/DDBJ databases">
        <title>Extensive intraspecific genome diversity in a model arbuscular mycorrhizal fungus.</title>
        <authorList>
            <person name="Chen E.C."/>
            <person name="Morin E."/>
            <person name="Beaudet D."/>
            <person name="Noel J."/>
            <person name="Ndikumana S."/>
            <person name="Charron P."/>
            <person name="St-Onge C."/>
            <person name="Giorgi J."/>
            <person name="Grigoriev I.V."/>
            <person name="Roux C."/>
            <person name="Martin F.M."/>
            <person name="Corradi N."/>
        </authorList>
    </citation>
    <scope>NUCLEOTIDE SEQUENCE [LARGE SCALE GENOMIC DNA]</scope>
    <source>
        <strain evidence="4 5">A5</strain>
    </source>
</reference>
<evidence type="ECO:0000313" key="5">
    <source>
        <dbReference type="Proteomes" id="UP000232722"/>
    </source>
</evidence>
<dbReference type="PROSITE" id="PS50237">
    <property type="entry name" value="HECT"/>
    <property type="match status" value="1"/>
</dbReference>
<evidence type="ECO:0000256" key="2">
    <source>
        <dbReference type="PROSITE-ProRule" id="PRU00104"/>
    </source>
</evidence>
<dbReference type="VEuPathDB" id="FungiDB:FUN_004208"/>
<dbReference type="VEuPathDB" id="FungiDB:RhiirA1_505801"/>
<dbReference type="Proteomes" id="UP000232722">
    <property type="component" value="Unassembled WGS sequence"/>
</dbReference>
<dbReference type="SUPFAM" id="SSF56204">
    <property type="entry name" value="Hect, E3 ligase catalytic domain"/>
    <property type="match status" value="1"/>
</dbReference>
<gene>
    <name evidence="4" type="ORF">RhiirA5_417074</name>
</gene>
<dbReference type="VEuPathDB" id="FungiDB:RhiirFUN_016505"/>
<accession>A0A2N0PNF7</accession>
<name>A0A2N0PNF7_9GLOM</name>
<dbReference type="VEuPathDB" id="FungiDB:RhiirA1_401773"/>